<dbReference type="Pfam" id="PF24694">
    <property type="entry name" value="LNS2_PITM1-3"/>
    <property type="match status" value="1"/>
</dbReference>
<dbReference type="GO" id="GO:0005737">
    <property type="term" value="C:cytoplasm"/>
    <property type="evidence" value="ECO:0007669"/>
    <property type="project" value="TreeGrafter"/>
</dbReference>
<dbReference type="SUPFAM" id="SSF56784">
    <property type="entry name" value="HAD-like"/>
    <property type="match status" value="1"/>
</dbReference>
<dbReference type="RefSeq" id="WP_077849306.1">
    <property type="nucleotide sequence ID" value="NZ_LZZM01000211.1"/>
</dbReference>
<organism evidence="2 3">
    <name type="scientific">Clostridium puniceum</name>
    <dbReference type="NCBI Taxonomy" id="29367"/>
    <lineage>
        <taxon>Bacteria</taxon>
        <taxon>Bacillati</taxon>
        <taxon>Bacillota</taxon>
        <taxon>Clostridia</taxon>
        <taxon>Eubacteriales</taxon>
        <taxon>Clostridiaceae</taxon>
        <taxon>Clostridium</taxon>
    </lineage>
</organism>
<dbReference type="GO" id="GO:0008526">
    <property type="term" value="F:phosphatidylinositol transfer activity"/>
    <property type="evidence" value="ECO:0007669"/>
    <property type="project" value="TreeGrafter"/>
</dbReference>
<protein>
    <recommendedName>
        <fullName evidence="1">LNS2/PITP domain-containing protein</fullName>
    </recommendedName>
</protein>
<gene>
    <name evidence="2" type="ORF">CLPUN_43590</name>
</gene>
<dbReference type="GO" id="GO:0008525">
    <property type="term" value="F:phosphatidylcholine transporter activity"/>
    <property type="evidence" value="ECO:0007669"/>
    <property type="project" value="TreeGrafter"/>
</dbReference>
<evidence type="ECO:0000313" key="3">
    <source>
        <dbReference type="Proteomes" id="UP000190890"/>
    </source>
</evidence>
<sequence length="338" mass="38490">MTIFSKTKSLILSALVGILLSTLMCVDTYASSRTLRYNSEIKYFDFKNNEFSAPAKSNFISWTNQHVISVHTPHHNGYDTVYKVGQPQYVEGKFQYGDFRKDLEKEWVSIYEYSLDKSPSAWKKIGRALTDSDGRIKYNVPDNMKLEVGLHLIKMYVEGDGTEANMYIQVLNTDKKYVIFDMDGTLTTSDFESVKEYSGEFFNSSYKAEMYNNANDVVKYYVAKGYEIVYLTARPYWLIEESQNWLIEKKFPRGLIHTSEGSELLLGASAATFKEEYLKQLKAQGIQFCYGYGNASSDVTAYVNAGIDKKNIFTIGKEAGICGSTAINNYSDHLKQLL</sequence>
<dbReference type="AlphaFoldDB" id="A0A1S8T8D3"/>
<dbReference type="Gene3D" id="3.40.50.1000">
    <property type="entry name" value="HAD superfamily/HAD-like"/>
    <property type="match status" value="1"/>
</dbReference>
<dbReference type="STRING" id="29367.CLPUN_43590"/>
<dbReference type="InterPro" id="IPR031315">
    <property type="entry name" value="LNS2/PITP"/>
</dbReference>
<keyword evidence="3" id="KW-1185">Reference proteome</keyword>
<dbReference type="GO" id="GO:0031210">
    <property type="term" value="F:phosphatidylcholine binding"/>
    <property type="evidence" value="ECO:0007669"/>
    <property type="project" value="TreeGrafter"/>
</dbReference>
<dbReference type="PANTHER" id="PTHR10658">
    <property type="entry name" value="PHOSPHATIDYLINOSITOL TRANSFER PROTEIN"/>
    <property type="match status" value="1"/>
</dbReference>
<name>A0A1S8T8D3_9CLOT</name>
<feature type="domain" description="LNS2/PITP" evidence="1">
    <location>
        <begin position="178"/>
        <end position="324"/>
    </location>
</feature>
<comment type="caution">
    <text evidence="2">The sequence shown here is derived from an EMBL/GenBank/DDBJ whole genome shotgun (WGS) entry which is preliminary data.</text>
</comment>
<dbReference type="GO" id="GO:0035091">
    <property type="term" value="F:phosphatidylinositol binding"/>
    <property type="evidence" value="ECO:0007669"/>
    <property type="project" value="TreeGrafter"/>
</dbReference>
<dbReference type="InterPro" id="IPR036412">
    <property type="entry name" value="HAD-like_sf"/>
</dbReference>
<dbReference type="OrthoDB" id="573782at2"/>
<dbReference type="InterPro" id="IPR023214">
    <property type="entry name" value="HAD_sf"/>
</dbReference>
<dbReference type="Pfam" id="PF24695">
    <property type="entry name" value="PITM1-3"/>
    <property type="match status" value="1"/>
</dbReference>
<dbReference type="EMBL" id="LZZM01000211">
    <property type="protein sequence ID" value="OOM73725.1"/>
    <property type="molecule type" value="Genomic_DNA"/>
</dbReference>
<proteinExistence type="predicted"/>
<evidence type="ECO:0000259" key="1">
    <source>
        <dbReference type="SMART" id="SM00775"/>
    </source>
</evidence>
<evidence type="ECO:0000313" key="2">
    <source>
        <dbReference type="EMBL" id="OOM73725.1"/>
    </source>
</evidence>
<reference evidence="2 3" key="1">
    <citation type="submission" date="2016-05" db="EMBL/GenBank/DDBJ databases">
        <title>Microbial solvent formation.</title>
        <authorList>
            <person name="Poehlein A."/>
            <person name="Montoya Solano J.D."/>
            <person name="Flitsch S."/>
            <person name="Krabben P."/>
            <person name="Duerre P."/>
            <person name="Daniel R."/>
        </authorList>
    </citation>
    <scope>NUCLEOTIDE SEQUENCE [LARGE SCALE GENOMIC DNA]</scope>
    <source>
        <strain evidence="2 3">DSM 2619</strain>
    </source>
</reference>
<accession>A0A1S8T8D3</accession>
<dbReference type="SMART" id="SM00775">
    <property type="entry name" value="LNS2"/>
    <property type="match status" value="1"/>
</dbReference>
<dbReference type="PANTHER" id="PTHR10658:SF11">
    <property type="entry name" value="VIBRATOR, ISOFORM B"/>
    <property type="match status" value="1"/>
</dbReference>
<dbReference type="Proteomes" id="UP000190890">
    <property type="component" value="Unassembled WGS sequence"/>
</dbReference>
<dbReference type="InterPro" id="IPR001666">
    <property type="entry name" value="PI_transfer"/>
</dbReference>